<gene>
    <name evidence="1" type="ORF">BWQ96_08559</name>
</gene>
<sequence>MIGGVLIVDENGRDNATPPVYLGIYSGREMYLPMITVSELLRGKFNQRLVQKGVELEQAIAGMNWNHDVCRELLASEVEVVTLARIAHLAFLKHDSMQAALKSSEWMEVGLGRV</sequence>
<organism evidence="1 2">
    <name type="scientific">Gracilariopsis chorda</name>
    <dbReference type="NCBI Taxonomy" id="448386"/>
    <lineage>
        <taxon>Eukaryota</taxon>
        <taxon>Rhodophyta</taxon>
        <taxon>Florideophyceae</taxon>
        <taxon>Rhodymeniophycidae</taxon>
        <taxon>Gracilariales</taxon>
        <taxon>Gracilariaceae</taxon>
        <taxon>Gracilariopsis</taxon>
    </lineage>
</organism>
<protein>
    <submittedName>
        <fullName evidence="1">Uncharacterized protein</fullName>
    </submittedName>
</protein>
<accession>A0A2V3II61</accession>
<comment type="caution">
    <text evidence="1">The sequence shown here is derived from an EMBL/GenBank/DDBJ whole genome shotgun (WGS) entry which is preliminary data.</text>
</comment>
<dbReference type="EMBL" id="NBIV01000200">
    <property type="protein sequence ID" value="PXF41713.1"/>
    <property type="molecule type" value="Genomic_DNA"/>
</dbReference>
<proteinExistence type="predicted"/>
<evidence type="ECO:0000313" key="1">
    <source>
        <dbReference type="EMBL" id="PXF41713.1"/>
    </source>
</evidence>
<dbReference type="Proteomes" id="UP000247409">
    <property type="component" value="Unassembled WGS sequence"/>
</dbReference>
<name>A0A2V3II61_9FLOR</name>
<reference evidence="1 2" key="1">
    <citation type="journal article" date="2018" name="Mol. Biol. Evol.">
        <title>Analysis of the draft genome of the red seaweed Gracilariopsis chorda provides insights into genome size evolution in Rhodophyta.</title>
        <authorList>
            <person name="Lee J."/>
            <person name="Yang E.C."/>
            <person name="Graf L."/>
            <person name="Yang J.H."/>
            <person name="Qiu H."/>
            <person name="Zel Zion U."/>
            <person name="Chan C.X."/>
            <person name="Stephens T.G."/>
            <person name="Weber A.P.M."/>
            <person name="Boo G.H."/>
            <person name="Boo S.M."/>
            <person name="Kim K.M."/>
            <person name="Shin Y."/>
            <person name="Jung M."/>
            <person name="Lee S.J."/>
            <person name="Yim H.S."/>
            <person name="Lee J.H."/>
            <person name="Bhattacharya D."/>
            <person name="Yoon H.S."/>
        </authorList>
    </citation>
    <scope>NUCLEOTIDE SEQUENCE [LARGE SCALE GENOMIC DNA]</scope>
    <source>
        <strain evidence="1 2">SKKU-2015</strain>
        <tissue evidence="1">Whole body</tissue>
    </source>
</reference>
<evidence type="ECO:0000313" key="2">
    <source>
        <dbReference type="Proteomes" id="UP000247409"/>
    </source>
</evidence>
<dbReference type="AlphaFoldDB" id="A0A2V3II61"/>
<keyword evidence="2" id="KW-1185">Reference proteome</keyword>